<gene>
    <name evidence="1" type="ORF">B5C34_13010</name>
</gene>
<comment type="caution">
    <text evidence="1">The sequence shown here is derived from an EMBL/GenBank/DDBJ whole genome shotgun (WGS) entry which is preliminary data.</text>
</comment>
<evidence type="ECO:0000313" key="1">
    <source>
        <dbReference type="EMBL" id="OWV34286.1"/>
    </source>
</evidence>
<accession>A0A219B840</accession>
<proteinExistence type="predicted"/>
<reference evidence="2" key="1">
    <citation type="submission" date="2017-05" db="EMBL/GenBank/DDBJ databases">
        <authorList>
            <person name="Lin X."/>
        </authorList>
    </citation>
    <scope>NUCLEOTIDE SEQUENCE [LARGE SCALE GENOMIC DNA]</scope>
    <source>
        <strain evidence="2">JLT2012</strain>
    </source>
</reference>
<organism evidence="1 2">
    <name type="scientific">Pacificimonas flava</name>
    <dbReference type="NCBI Taxonomy" id="1234595"/>
    <lineage>
        <taxon>Bacteria</taxon>
        <taxon>Pseudomonadati</taxon>
        <taxon>Pseudomonadota</taxon>
        <taxon>Alphaproteobacteria</taxon>
        <taxon>Sphingomonadales</taxon>
        <taxon>Sphingosinicellaceae</taxon>
        <taxon>Pacificimonas</taxon>
    </lineage>
</organism>
<protein>
    <submittedName>
        <fullName evidence="1">Uncharacterized protein</fullName>
    </submittedName>
</protein>
<sequence>MPPPAHPPDRSFVVAAKSQPYFGWRGQGERGDRLVPDILAIHRRADAGHTGLSDKNLFSCQR</sequence>
<evidence type="ECO:0000313" key="2">
    <source>
        <dbReference type="Proteomes" id="UP000198462"/>
    </source>
</evidence>
<dbReference type="Proteomes" id="UP000198462">
    <property type="component" value="Unassembled WGS sequence"/>
</dbReference>
<keyword evidence="2" id="KW-1185">Reference proteome</keyword>
<dbReference type="EMBL" id="NFZT01000001">
    <property type="protein sequence ID" value="OWV34286.1"/>
    <property type="molecule type" value="Genomic_DNA"/>
</dbReference>
<name>A0A219B840_9SPHN</name>
<dbReference type="AlphaFoldDB" id="A0A219B840"/>